<dbReference type="InterPro" id="IPR015010">
    <property type="entry name" value="TERF2IP_Myb"/>
</dbReference>
<comment type="function">
    <text evidence="8">Involved in the regulation of telomere length, clustering and has a specific role in telomere position effect (TPE).</text>
</comment>
<dbReference type="PROSITE" id="PS51011">
    <property type="entry name" value="ARID"/>
    <property type="match status" value="1"/>
</dbReference>
<dbReference type="Gene3D" id="1.10.150.60">
    <property type="entry name" value="ARID DNA-binding domain"/>
    <property type="match status" value="1"/>
</dbReference>
<evidence type="ECO:0000256" key="3">
    <source>
        <dbReference type="ARBA" id="ARBA00022895"/>
    </source>
</evidence>
<reference evidence="11 12" key="1">
    <citation type="journal article" date="2015" name="Genome Announc.">
        <title>Draft Genome Sequence and Gene Annotation of the Entomopathogenic Fungus Verticillium hemipterigenum.</title>
        <authorList>
            <person name="Horn F."/>
            <person name="Habel A."/>
            <person name="Scharf D.H."/>
            <person name="Dworschak J."/>
            <person name="Brakhage A.A."/>
            <person name="Guthke R."/>
            <person name="Hertweck C."/>
            <person name="Linde J."/>
        </authorList>
    </citation>
    <scope>NUCLEOTIDE SEQUENCE [LARGE SCALE GENOMIC DNA]</scope>
</reference>
<protein>
    <recommendedName>
        <fullName evidence="8">DNA-binding protein RAP1</fullName>
    </recommendedName>
</protein>
<feature type="region of interest" description="Disordered" evidence="9">
    <location>
        <begin position="305"/>
        <end position="465"/>
    </location>
</feature>
<dbReference type="OrthoDB" id="435460at2759"/>
<keyword evidence="6" id="KW-0804">Transcription</keyword>
<dbReference type="CDD" id="cd11655">
    <property type="entry name" value="rap1_myb-like"/>
    <property type="match status" value="1"/>
</dbReference>
<dbReference type="InterPro" id="IPR021661">
    <property type="entry name" value="Rap1_C"/>
</dbReference>
<sequence length="588" mass="65904">MPSSDSLDRGENPDRSIFQSMKFWLSLKVPMRNNIKAAIEDNGGILVHLEKDADILIADHARKDSPVGSVSWKFVTESVEHGMLQIEDRYIIQWDPRSEKNRVANNTQKRTRAAFTPSEDAALVAWVLKTGARAGNQAYMEFAEKYPSDHTWASWRNRFVKRFSHLDPKQLAQIAAEYQSSNSEDAGSKTANTAEVTESQRDSQSGNTRYHGPKQQFYEDLDMYIDATGAKIEKDCMFSGKHFELWDLAKAINSQKVPAEELDWDKVAEELGYNWVANKDISRTLQLCYEENLMDFLDSLDEFSPSETAEENQGATSSKSKSVAPSTSPRSYVPSSPPSRFLSGKRALDSEPELPLGGKRQKLNKNTEIPSTPESALKVAGQSNQRTPTLQGRQSTMDFTPSQQLQDEWSNATPIPLRLEDVNARQPTPREDEERAVAKQAPRRSLPAEFKSRSPPRQAQISEPANGDEDIAHWIGFYESLGYSHDIVIKALVATSMRTGGAAAQTMESLKQKQGLPTHMEGVWTQRDDNSLRLILSIDISQVPSDASGKRRVANAKREALRLQNKHGKESMELRSQFLDALEASQQA</sequence>
<keyword evidence="4" id="KW-0805">Transcription regulation</keyword>
<feature type="region of interest" description="Disordered" evidence="9">
    <location>
        <begin position="176"/>
        <end position="213"/>
    </location>
</feature>
<dbReference type="InterPro" id="IPR038104">
    <property type="entry name" value="Rap1_C_sf"/>
</dbReference>
<gene>
    <name evidence="11" type="ORF">VHEMI07429</name>
</gene>
<evidence type="ECO:0000256" key="8">
    <source>
        <dbReference type="RuleBase" id="RU367107"/>
    </source>
</evidence>
<feature type="compositionally biased region" description="Polar residues" evidence="9">
    <location>
        <begin position="381"/>
        <end position="413"/>
    </location>
</feature>
<dbReference type="Gene3D" id="1.10.10.2170">
    <property type="match status" value="1"/>
</dbReference>
<evidence type="ECO:0000256" key="2">
    <source>
        <dbReference type="ARBA" id="ARBA00022454"/>
    </source>
</evidence>
<keyword evidence="12" id="KW-1185">Reference proteome</keyword>
<dbReference type="Pfam" id="PF01388">
    <property type="entry name" value="ARID"/>
    <property type="match status" value="1"/>
</dbReference>
<feature type="domain" description="ARID" evidence="10">
    <location>
        <begin position="211"/>
        <end position="301"/>
    </location>
</feature>
<evidence type="ECO:0000256" key="9">
    <source>
        <dbReference type="SAM" id="MobiDB-lite"/>
    </source>
</evidence>
<dbReference type="PANTHER" id="PTHR16466:SF6">
    <property type="entry name" value="TELOMERIC REPEAT-BINDING FACTOR 2-INTERACTING PROTEIN 1"/>
    <property type="match status" value="1"/>
</dbReference>
<evidence type="ECO:0000313" key="12">
    <source>
        <dbReference type="Proteomes" id="UP000039046"/>
    </source>
</evidence>
<feature type="compositionally biased region" description="Polar residues" evidence="9">
    <location>
        <begin position="178"/>
        <end position="208"/>
    </location>
</feature>
<dbReference type="InterPro" id="IPR036431">
    <property type="entry name" value="ARID_dom_sf"/>
</dbReference>
<evidence type="ECO:0000259" key="10">
    <source>
        <dbReference type="PROSITE" id="PS51011"/>
    </source>
</evidence>
<dbReference type="InterPro" id="IPR001357">
    <property type="entry name" value="BRCT_dom"/>
</dbReference>
<comment type="similarity">
    <text evidence="1 8">Belongs to the RAP1 family.</text>
</comment>
<evidence type="ECO:0000256" key="1">
    <source>
        <dbReference type="ARBA" id="ARBA00010467"/>
    </source>
</evidence>
<feature type="compositionally biased region" description="Polar residues" evidence="9">
    <location>
        <begin position="305"/>
        <end position="314"/>
    </location>
</feature>
<dbReference type="GO" id="GO:0031848">
    <property type="term" value="P:protection from non-homologous end joining at telomere"/>
    <property type="evidence" value="ECO:0007669"/>
    <property type="project" value="TreeGrafter"/>
</dbReference>
<feature type="compositionally biased region" description="Basic and acidic residues" evidence="9">
    <location>
        <begin position="418"/>
        <end position="437"/>
    </location>
</feature>
<dbReference type="InterPro" id="IPR009057">
    <property type="entry name" value="Homeodomain-like_sf"/>
</dbReference>
<dbReference type="Gene3D" id="1.10.10.60">
    <property type="entry name" value="Homeodomain-like"/>
    <property type="match status" value="1"/>
</dbReference>
<comment type="subcellular location">
    <subcellularLocation>
        <location evidence="8">Nucleus</location>
    </subcellularLocation>
    <subcellularLocation>
        <location evidence="8">Chromosome</location>
        <location evidence="8">Telomere</location>
    </subcellularLocation>
</comment>
<keyword evidence="3 8" id="KW-0779">Telomere</keyword>
<evidence type="ECO:0000256" key="4">
    <source>
        <dbReference type="ARBA" id="ARBA00023015"/>
    </source>
</evidence>
<dbReference type="Pfam" id="PF08914">
    <property type="entry name" value="Myb_Rap1"/>
    <property type="match status" value="1"/>
</dbReference>
<organism evidence="11 12">
    <name type="scientific">[Torrubiella] hemipterigena</name>
    <dbReference type="NCBI Taxonomy" id="1531966"/>
    <lineage>
        <taxon>Eukaryota</taxon>
        <taxon>Fungi</taxon>
        <taxon>Dikarya</taxon>
        <taxon>Ascomycota</taxon>
        <taxon>Pezizomycotina</taxon>
        <taxon>Sordariomycetes</taxon>
        <taxon>Hypocreomycetidae</taxon>
        <taxon>Hypocreales</taxon>
        <taxon>Clavicipitaceae</taxon>
        <taxon>Clavicipitaceae incertae sedis</taxon>
        <taxon>'Torrubiella' clade</taxon>
    </lineage>
</organism>
<accession>A0A0A1T3J6</accession>
<comment type="subunit">
    <text evidence="8">Homodimer.</text>
</comment>
<evidence type="ECO:0000256" key="5">
    <source>
        <dbReference type="ARBA" id="ARBA00023159"/>
    </source>
</evidence>
<proteinExistence type="inferred from homology"/>
<name>A0A0A1T3J6_9HYPO</name>
<feature type="compositionally biased region" description="Polar residues" evidence="9">
    <location>
        <begin position="364"/>
        <end position="374"/>
    </location>
</feature>
<feature type="compositionally biased region" description="Low complexity" evidence="9">
    <location>
        <begin position="315"/>
        <end position="334"/>
    </location>
</feature>
<dbReference type="AlphaFoldDB" id="A0A0A1T3J6"/>
<dbReference type="PANTHER" id="PTHR16466">
    <property type="entry name" value="TELOMERE REPEAT-BINDING FACTOR 2-INTERACTING PROTEIN 1"/>
    <property type="match status" value="1"/>
</dbReference>
<keyword evidence="7 8" id="KW-0539">Nucleus</keyword>
<dbReference type="HOGENOM" id="CLU_006783_1_0_1"/>
<dbReference type="InterPro" id="IPR039595">
    <property type="entry name" value="TE2IP/Rap1"/>
</dbReference>
<keyword evidence="2 8" id="KW-0158">Chromosome</keyword>
<dbReference type="GO" id="GO:0042162">
    <property type="term" value="F:telomeric DNA binding"/>
    <property type="evidence" value="ECO:0007669"/>
    <property type="project" value="TreeGrafter"/>
</dbReference>
<evidence type="ECO:0000256" key="7">
    <source>
        <dbReference type="ARBA" id="ARBA00023242"/>
    </source>
</evidence>
<evidence type="ECO:0000256" key="6">
    <source>
        <dbReference type="ARBA" id="ARBA00023163"/>
    </source>
</evidence>
<keyword evidence="5" id="KW-0010">Activator</keyword>
<dbReference type="GO" id="GO:0070187">
    <property type="term" value="C:shelterin complex"/>
    <property type="evidence" value="ECO:0007669"/>
    <property type="project" value="TreeGrafter"/>
</dbReference>
<dbReference type="Proteomes" id="UP000039046">
    <property type="component" value="Unassembled WGS sequence"/>
</dbReference>
<evidence type="ECO:0000313" key="11">
    <source>
        <dbReference type="EMBL" id="CEJ91736.1"/>
    </source>
</evidence>
<dbReference type="InterPro" id="IPR001606">
    <property type="entry name" value="ARID_dom"/>
</dbReference>
<dbReference type="SMART" id="SM01014">
    <property type="entry name" value="ARID"/>
    <property type="match status" value="1"/>
</dbReference>
<dbReference type="STRING" id="1531966.A0A0A1T3J6"/>
<dbReference type="Pfam" id="PF16589">
    <property type="entry name" value="BRCT_2"/>
    <property type="match status" value="1"/>
</dbReference>
<dbReference type="EMBL" id="CDHN01000004">
    <property type="protein sequence ID" value="CEJ91736.1"/>
    <property type="molecule type" value="Genomic_DNA"/>
</dbReference>
<dbReference type="GO" id="GO:0010833">
    <property type="term" value="P:telomere maintenance via telomere lengthening"/>
    <property type="evidence" value="ECO:0007669"/>
    <property type="project" value="UniProtKB-UniRule"/>
</dbReference>
<dbReference type="SUPFAM" id="SSF46774">
    <property type="entry name" value="ARID-like"/>
    <property type="match status" value="1"/>
</dbReference>
<dbReference type="Pfam" id="PF11626">
    <property type="entry name" value="Rap1_C"/>
    <property type="match status" value="1"/>
</dbReference>
<dbReference type="SUPFAM" id="SSF46689">
    <property type="entry name" value="Homeodomain-like"/>
    <property type="match status" value="1"/>
</dbReference>